<accession>A0ABV1EIZ2</accession>
<dbReference type="Pfam" id="PF10825">
    <property type="entry name" value="DUF2752"/>
    <property type="match status" value="1"/>
</dbReference>
<sequence>MEEKKNRVRKIIYRDSIILLAGILYAVFVRLTGLAVPCIFRALTGWQCPGCGITRACLSLLKGEIRTSFSYNPFLYIAGPCIIYLIVRGDLNYIKGDAYRLGTADTVLIYILIMAALIFGVVRNLL</sequence>
<keyword evidence="1" id="KW-1133">Transmembrane helix</keyword>
<gene>
    <name evidence="2" type="ORF">AAAT04_10955</name>
</gene>
<feature type="transmembrane region" description="Helical" evidence="1">
    <location>
        <begin position="12"/>
        <end position="31"/>
    </location>
</feature>
<keyword evidence="1" id="KW-0472">Membrane</keyword>
<reference evidence="2 3" key="1">
    <citation type="submission" date="2024-04" db="EMBL/GenBank/DDBJ databases">
        <title>Human intestinal bacterial collection.</title>
        <authorList>
            <person name="Pauvert C."/>
            <person name="Hitch T.C.A."/>
            <person name="Clavel T."/>
        </authorList>
    </citation>
    <scope>NUCLEOTIDE SEQUENCE [LARGE SCALE GENOMIC DNA]</scope>
    <source>
        <strain evidence="2 3">CLA-AA-H141</strain>
    </source>
</reference>
<evidence type="ECO:0000256" key="1">
    <source>
        <dbReference type="SAM" id="Phobius"/>
    </source>
</evidence>
<evidence type="ECO:0000313" key="3">
    <source>
        <dbReference type="Proteomes" id="UP001482186"/>
    </source>
</evidence>
<keyword evidence="1" id="KW-0812">Transmembrane</keyword>
<protein>
    <submittedName>
        <fullName evidence="2">DUF2752 domain-containing protein</fullName>
    </submittedName>
</protein>
<organism evidence="2 3">
    <name type="scientific">Coprococcus ammoniilyticus</name>
    <dbReference type="NCBI Taxonomy" id="2981785"/>
    <lineage>
        <taxon>Bacteria</taxon>
        <taxon>Bacillati</taxon>
        <taxon>Bacillota</taxon>
        <taxon>Clostridia</taxon>
        <taxon>Lachnospirales</taxon>
        <taxon>Lachnospiraceae</taxon>
        <taxon>Coprococcus</taxon>
    </lineage>
</organism>
<dbReference type="EMBL" id="JBBNFM010000008">
    <property type="protein sequence ID" value="MEQ2454558.1"/>
    <property type="molecule type" value="Genomic_DNA"/>
</dbReference>
<feature type="transmembrane region" description="Helical" evidence="1">
    <location>
        <begin position="69"/>
        <end position="87"/>
    </location>
</feature>
<dbReference type="InterPro" id="IPR021215">
    <property type="entry name" value="DUF2752"/>
</dbReference>
<feature type="transmembrane region" description="Helical" evidence="1">
    <location>
        <begin position="107"/>
        <end position="125"/>
    </location>
</feature>
<dbReference type="Proteomes" id="UP001482186">
    <property type="component" value="Unassembled WGS sequence"/>
</dbReference>
<evidence type="ECO:0000313" key="2">
    <source>
        <dbReference type="EMBL" id="MEQ2454558.1"/>
    </source>
</evidence>
<name>A0ABV1EIZ2_9FIRM</name>
<proteinExistence type="predicted"/>
<keyword evidence="3" id="KW-1185">Reference proteome</keyword>
<dbReference type="RefSeq" id="WP_349116115.1">
    <property type="nucleotide sequence ID" value="NZ_JBBNFM010000008.1"/>
</dbReference>
<comment type="caution">
    <text evidence="2">The sequence shown here is derived from an EMBL/GenBank/DDBJ whole genome shotgun (WGS) entry which is preliminary data.</text>
</comment>